<evidence type="ECO:0000256" key="1">
    <source>
        <dbReference type="SAM" id="MobiDB-lite"/>
    </source>
</evidence>
<dbReference type="InterPro" id="IPR007391">
    <property type="entry name" value="Vancomycin_resist_VanW"/>
</dbReference>
<dbReference type="RefSeq" id="WP_242162313.1">
    <property type="nucleotide sequence ID" value="NZ_JAJMLW010000001.1"/>
</dbReference>
<dbReference type="EMBL" id="JAJMLW010000001">
    <property type="protein sequence ID" value="MCI2240761.1"/>
    <property type="molecule type" value="Genomic_DNA"/>
</dbReference>
<proteinExistence type="predicted"/>
<keyword evidence="3" id="KW-1185">Reference proteome</keyword>
<dbReference type="InterPro" id="IPR052913">
    <property type="entry name" value="Glycopeptide_resist_protein"/>
</dbReference>
<gene>
    <name evidence="2" type="ORF">LPT13_00095</name>
</gene>
<dbReference type="Proteomes" id="UP001430755">
    <property type="component" value="Unassembled WGS sequence"/>
</dbReference>
<protein>
    <submittedName>
        <fullName evidence="2">VanW family protein</fullName>
    </submittedName>
</protein>
<dbReference type="PANTHER" id="PTHR35788:SF1">
    <property type="entry name" value="EXPORTED PROTEIN"/>
    <property type="match status" value="1"/>
</dbReference>
<feature type="compositionally biased region" description="Basic and acidic residues" evidence="1">
    <location>
        <begin position="1"/>
        <end position="23"/>
    </location>
</feature>
<dbReference type="PANTHER" id="PTHR35788">
    <property type="entry name" value="EXPORTED PROTEIN-RELATED"/>
    <property type="match status" value="1"/>
</dbReference>
<feature type="region of interest" description="Disordered" evidence="1">
    <location>
        <begin position="1"/>
        <end position="26"/>
    </location>
</feature>
<evidence type="ECO:0000313" key="2">
    <source>
        <dbReference type="EMBL" id="MCI2240761.1"/>
    </source>
</evidence>
<sequence>MAAHARPDQRVDRRAPAPRRRPEMPPSYRASWAALPVVVLCSLAVSACMAFGNPVLWMTNDQAAEALAAAPPEEAPAPAPDAPEEPEAPEQQIIGQYQAISQSEDAARAQNIRLAADAIDGVVIEPGGVFSFNEVVGDSSAERGYQEAPVIRNGKVAVGDGGGICQVSTALYIAAVKADLDIVERHPHSVVSDYAPIGLDATIVYGQIDLRIRNNTEHDITIYAKAVGQTVDVTIVGDPLPEGVTVDATSRVVDRYEKKDAEGELRQYYISESFRVYYQDGVRTTRDLLSSDIYLVDDSSTVTLAEGSVEPSK</sequence>
<comment type="caution">
    <text evidence="2">The sequence shown here is derived from an EMBL/GenBank/DDBJ whole genome shotgun (WGS) entry which is preliminary data.</text>
</comment>
<accession>A0ABS9WD24</accession>
<name>A0ABS9WD24_9ACTN</name>
<reference evidence="2" key="1">
    <citation type="submission" date="2021-11" db="EMBL/GenBank/DDBJ databases">
        <title>A Novel Adlercreutzia Species, isolated from a Allomyrina dichotoma larva feces.</title>
        <authorList>
            <person name="Suh M.K."/>
        </authorList>
    </citation>
    <scope>NUCLEOTIDE SEQUENCE</scope>
    <source>
        <strain evidence="2">JBNU-10</strain>
    </source>
</reference>
<evidence type="ECO:0000313" key="3">
    <source>
        <dbReference type="Proteomes" id="UP001430755"/>
    </source>
</evidence>
<organism evidence="2 3">
    <name type="scientific">Adlercreutzia faecimuris</name>
    <dbReference type="NCBI Taxonomy" id="2897341"/>
    <lineage>
        <taxon>Bacteria</taxon>
        <taxon>Bacillati</taxon>
        <taxon>Actinomycetota</taxon>
        <taxon>Coriobacteriia</taxon>
        <taxon>Eggerthellales</taxon>
        <taxon>Eggerthellaceae</taxon>
        <taxon>Adlercreutzia</taxon>
    </lineage>
</organism>
<feature type="region of interest" description="Disordered" evidence="1">
    <location>
        <begin position="67"/>
        <end position="89"/>
    </location>
</feature>
<dbReference type="Pfam" id="PF04294">
    <property type="entry name" value="VanW"/>
    <property type="match status" value="1"/>
</dbReference>